<dbReference type="Gene3D" id="2.60.40.1120">
    <property type="entry name" value="Carboxypeptidase-like, regulatory domain"/>
    <property type="match status" value="1"/>
</dbReference>
<accession>A0ABQ1WT37</accession>
<dbReference type="SUPFAM" id="SSF49464">
    <property type="entry name" value="Carboxypeptidase regulatory domain-like"/>
    <property type="match status" value="1"/>
</dbReference>
<dbReference type="Proteomes" id="UP000601361">
    <property type="component" value="Unassembled WGS sequence"/>
</dbReference>
<sequence length="187" mass="20359">MFDESGKTTVAGQVVDSSTGQAVANAQVRLFANQRSSSSASYSPEGNWRSTDGQGKFSFSFDADADLSYILRASSSRGDTEFQSAPQVTGGRKNKDLRVPVEAVAWVRIHLLDVPPRTDAVNVKVSGFQGSITLHPPLDTVIYRMIKAGPNQVVVWELNGSRVVPATEHRIPYSVAGLDTMRVDIRY</sequence>
<protein>
    <recommendedName>
        <fullName evidence="3">Carboxypeptidase regulatory-like domain-containing protein</fullName>
    </recommendedName>
</protein>
<gene>
    <name evidence="1" type="ORF">GCM10011378_19790</name>
</gene>
<name>A0ABQ1WT37_9BACT</name>
<comment type="caution">
    <text evidence="1">The sequence shown here is derived from an EMBL/GenBank/DDBJ whole genome shotgun (WGS) entry which is preliminary data.</text>
</comment>
<evidence type="ECO:0000313" key="2">
    <source>
        <dbReference type="Proteomes" id="UP000601361"/>
    </source>
</evidence>
<dbReference type="InterPro" id="IPR008969">
    <property type="entry name" value="CarboxyPept-like_regulatory"/>
</dbReference>
<keyword evidence="2" id="KW-1185">Reference proteome</keyword>
<evidence type="ECO:0008006" key="3">
    <source>
        <dbReference type="Google" id="ProtNLM"/>
    </source>
</evidence>
<dbReference type="EMBL" id="BMGS01000004">
    <property type="protein sequence ID" value="GGG43442.1"/>
    <property type="molecule type" value="Genomic_DNA"/>
</dbReference>
<reference evidence="2" key="1">
    <citation type="journal article" date="2019" name="Int. J. Syst. Evol. Microbiol.">
        <title>The Global Catalogue of Microorganisms (GCM) 10K type strain sequencing project: providing services to taxonomists for standard genome sequencing and annotation.</title>
        <authorList>
            <consortium name="The Broad Institute Genomics Platform"/>
            <consortium name="The Broad Institute Genome Sequencing Center for Infectious Disease"/>
            <person name="Wu L."/>
            <person name="Ma J."/>
        </authorList>
    </citation>
    <scope>NUCLEOTIDE SEQUENCE [LARGE SCALE GENOMIC DNA]</scope>
    <source>
        <strain evidence="2">CGMCC 1.12990</strain>
    </source>
</reference>
<proteinExistence type="predicted"/>
<evidence type="ECO:0000313" key="1">
    <source>
        <dbReference type="EMBL" id="GGG43442.1"/>
    </source>
</evidence>
<organism evidence="1 2">
    <name type="scientific">Hymenobacter glacieicola</name>
    <dbReference type="NCBI Taxonomy" id="1562124"/>
    <lineage>
        <taxon>Bacteria</taxon>
        <taxon>Pseudomonadati</taxon>
        <taxon>Bacteroidota</taxon>
        <taxon>Cytophagia</taxon>
        <taxon>Cytophagales</taxon>
        <taxon>Hymenobacteraceae</taxon>
        <taxon>Hymenobacter</taxon>
    </lineage>
</organism>